<reference evidence="1 2" key="1">
    <citation type="submission" date="2020-08" db="EMBL/GenBank/DDBJ databases">
        <title>Sequencing the genomes of 1000 actinobacteria strains.</title>
        <authorList>
            <person name="Klenk H.-P."/>
        </authorList>
    </citation>
    <scope>NUCLEOTIDE SEQUENCE [LARGE SCALE GENOMIC DNA]</scope>
    <source>
        <strain evidence="1 2">DSM 43851</strain>
    </source>
</reference>
<evidence type="ECO:0000313" key="1">
    <source>
        <dbReference type="EMBL" id="MBB5898115.1"/>
    </source>
</evidence>
<comment type="caution">
    <text evidence="1">The sequence shown here is derived from an EMBL/GenBank/DDBJ whole genome shotgun (WGS) entry which is preliminary data.</text>
</comment>
<accession>A0A7W9NMH1</accession>
<gene>
    <name evidence="1" type="ORF">BJ998_009374</name>
</gene>
<keyword evidence="2" id="KW-1185">Reference proteome</keyword>
<name>A0A7W9NMH1_9PSEU</name>
<dbReference type="AlphaFoldDB" id="A0A7W9NMH1"/>
<dbReference type="Proteomes" id="UP000585638">
    <property type="component" value="Unassembled WGS sequence"/>
</dbReference>
<sequence>MPGLDPTPLDLVLPSVTAGLLDFPDGDPRCEEWTAQPFFGPYRSGD</sequence>
<proteinExistence type="predicted"/>
<evidence type="ECO:0000313" key="2">
    <source>
        <dbReference type="Proteomes" id="UP000585638"/>
    </source>
</evidence>
<organism evidence="1 2">
    <name type="scientific">Kutzneria kofuensis</name>
    <dbReference type="NCBI Taxonomy" id="103725"/>
    <lineage>
        <taxon>Bacteria</taxon>
        <taxon>Bacillati</taxon>
        <taxon>Actinomycetota</taxon>
        <taxon>Actinomycetes</taxon>
        <taxon>Pseudonocardiales</taxon>
        <taxon>Pseudonocardiaceae</taxon>
        <taxon>Kutzneria</taxon>
    </lineage>
</organism>
<dbReference type="EMBL" id="JACHIR010000005">
    <property type="protein sequence ID" value="MBB5898115.1"/>
    <property type="molecule type" value="Genomic_DNA"/>
</dbReference>
<protein>
    <submittedName>
        <fullName evidence="1">Uncharacterized protein</fullName>
    </submittedName>
</protein>